<evidence type="ECO:0000313" key="1">
    <source>
        <dbReference type="EMBL" id="BBO78579.1"/>
    </source>
</evidence>
<sequence>MPFFVVGLKNPHKTHDHKQIFVNFYSPWKSRTRHASASNVNDDEDHH</sequence>
<protein>
    <submittedName>
        <fullName evidence="1">Uncharacterized protein</fullName>
    </submittedName>
</protein>
<reference evidence="1 2" key="1">
    <citation type="submission" date="2019-11" db="EMBL/GenBank/DDBJ databases">
        <title>Comparative genomics of hydrocarbon-degrading Desulfosarcina strains.</title>
        <authorList>
            <person name="Watanabe M."/>
            <person name="Kojima H."/>
            <person name="Fukui M."/>
        </authorList>
    </citation>
    <scope>NUCLEOTIDE SEQUENCE [LARGE SCALE GENOMIC DNA]</scope>
    <source>
        <strain evidence="1 2">PP31</strain>
    </source>
</reference>
<evidence type="ECO:0000313" key="2">
    <source>
        <dbReference type="Proteomes" id="UP000427769"/>
    </source>
</evidence>
<gene>
    <name evidence="1" type="ORF">DSCW_59960</name>
</gene>
<name>A0A5K7ZEK0_9BACT</name>
<organism evidence="1 2">
    <name type="scientific">Desulfosarcina widdelii</name>
    <dbReference type="NCBI Taxonomy" id="947919"/>
    <lineage>
        <taxon>Bacteria</taxon>
        <taxon>Pseudomonadati</taxon>
        <taxon>Thermodesulfobacteriota</taxon>
        <taxon>Desulfobacteria</taxon>
        <taxon>Desulfobacterales</taxon>
        <taxon>Desulfosarcinaceae</taxon>
        <taxon>Desulfosarcina</taxon>
    </lineage>
</organism>
<accession>A0A5K7ZEK0</accession>
<proteinExistence type="predicted"/>
<dbReference type="EMBL" id="AP021875">
    <property type="protein sequence ID" value="BBO78579.1"/>
    <property type="molecule type" value="Genomic_DNA"/>
</dbReference>
<dbReference type="AlphaFoldDB" id="A0A5K7ZEK0"/>
<dbReference type="Proteomes" id="UP000427769">
    <property type="component" value="Chromosome"/>
</dbReference>
<dbReference type="KEGG" id="dwd:DSCW_59960"/>
<keyword evidence="2" id="KW-1185">Reference proteome</keyword>